<dbReference type="EMBL" id="RUTY01000031">
    <property type="protein sequence ID" value="MLE32553.1"/>
    <property type="molecule type" value="Genomic_DNA"/>
</dbReference>
<proteinExistence type="predicted"/>
<accession>A0A3R0U5V6</accession>
<dbReference type="Proteomes" id="UP000885317">
    <property type="component" value="Unassembled WGS sequence"/>
</dbReference>
<evidence type="ECO:0000313" key="1">
    <source>
        <dbReference type="EMBL" id="MLE32553.1"/>
    </source>
</evidence>
<reference evidence="1" key="1">
    <citation type="submission" date="2018-10" db="EMBL/GenBank/DDBJ databases">
        <authorList>
            <consortium name="PulseNet: The National Subtyping Network for Foodborne Disease Surveillance"/>
            <person name="Tarr C.L."/>
            <person name="Trees E."/>
            <person name="Katz L.S."/>
            <person name="Carleton-Romer H.A."/>
            <person name="Stroika S."/>
            <person name="Kucerova Z."/>
            <person name="Roache K.F."/>
            <person name="Sabol A.L."/>
            <person name="Besser J."/>
            <person name="Gerner-Smidt P."/>
        </authorList>
    </citation>
    <scope>NUCLEOTIDE SEQUENCE [LARGE SCALE GENOMIC DNA]</scope>
    <source>
        <strain evidence="1">PNUSAS056479</strain>
    </source>
</reference>
<protein>
    <submittedName>
        <fullName evidence="1">Uncharacterized protein</fullName>
    </submittedName>
</protein>
<name>A0A3R0U5V6_SALER</name>
<dbReference type="AlphaFoldDB" id="A0A3R0U5V6"/>
<sequence>MQSVETNTEATAKNQSALLSFSKVLILTLPEKSPVLLPGELIFINKEVACGRQKDIAGTPFISQGLANS</sequence>
<gene>
    <name evidence="1" type="ORF">EBH50_22010</name>
</gene>
<comment type="caution">
    <text evidence="1">The sequence shown here is derived from an EMBL/GenBank/DDBJ whole genome shotgun (WGS) entry which is preliminary data.</text>
</comment>
<organism evidence="1">
    <name type="scientific">Salmonella enterica</name>
    <name type="common">Salmonella choleraesuis</name>
    <dbReference type="NCBI Taxonomy" id="28901"/>
    <lineage>
        <taxon>Bacteria</taxon>
        <taxon>Pseudomonadati</taxon>
        <taxon>Pseudomonadota</taxon>
        <taxon>Gammaproteobacteria</taxon>
        <taxon>Enterobacterales</taxon>
        <taxon>Enterobacteriaceae</taxon>
        <taxon>Salmonella</taxon>
    </lineage>
</organism>